<dbReference type="FunFam" id="3.90.132.10:FF:000001">
    <property type="entry name" value="leishmanolysin-like peptidase isoform X2"/>
    <property type="match status" value="1"/>
</dbReference>
<dbReference type="PANTHER" id="PTHR10942">
    <property type="entry name" value="LEISHMANOLYSIN-LIKE PEPTIDASE"/>
    <property type="match status" value="1"/>
</dbReference>
<dbReference type="GO" id="GO:0007155">
    <property type="term" value="P:cell adhesion"/>
    <property type="evidence" value="ECO:0007669"/>
    <property type="project" value="InterPro"/>
</dbReference>
<dbReference type="Gene3D" id="3.90.132.10">
    <property type="entry name" value="Leishmanolysin , domain 2"/>
    <property type="match status" value="1"/>
</dbReference>
<keyword evidence="2 10" id="KW-0645">Protease</keyword>
<dbReference type="PANTHER" id="PTHR10942:SF0">
    <property type="entry name" value="LEISHMANOLYSIN-LIKE PEPTIDASE"/>
    <property type="match status" value="1"/>
</dbReference>
<keyword evidence="10" id="KW-0732">Signal</keyword>
<dbReference type="SUPFAM" id="SSF55486">
    <property type="entry name" value="Metalloproteases ('zincins'), catalytic domain"/>
    <property type="match status" value="1"/>
</dbReference>
<evidence type="ECO:0000256" key="5">
    <source>
        <dbReference type="ARBA" id="ARBA00022833"/>
    </source>
</evidence>
<keyword evidence="4 10" id="KW-0378">Hydrolase</keyword>
<evidence type="ECO:0000256" key="8">
    <source>
        <dbReference type="PIRSR" id="PIRSR601577-1"/>
    </source>
</evidence>
<dbReference type="Gene3D" id="3.10.170.20">
    <property type="match status" value="1"/>
</dbReference>
<feature type="binding site" evidence="9">
    <location>
        <position position="345"/>
    </location>
    <ligand>
        <name>Zn(2+)</name>
        <dbReference type="ChEBI" id="CHEBI:29105"/>
        <note>catalytic</note>
    </ligand>
</feature>
<keyword evidence="6 9" id="KW-0482">Metalloprotease</keyword>
<organism evidence="11 12">
    <name type="scientific">Paragonimus skrjabini miyazakii</name>
    <dbReference type="NCBI Taxonomy" id="59628"/>
    <lineage>
        <taxon>Eukaryota</taxon>
        <taxon>Metazoa</taxon>
        <taxon>Spiralia</taxon>
        <taxon>Lophotrochozoa</taxon>
        <taxon>Platyhelminthes</taxon>
        <taxon>Trematoda</taxon>
        <taxon>Digenea</taxon>
        <taxon>Plagiorchiida</taxon>
        <taxon>Troglotremata</taxon>
        <taxon>Troglotrematidae</taxon>
        <taxon>Paragonimus</taxon>
    </lineage>
</organism>
<feature type="active site" evidence="8">
    <location>
        <position position="236"/>
    </location>
</feature>
<evidence type="ECO:0000256" key="2">
    <source>
        <dbReference type="ARBA" id="ARBA00022670"/>
    </source>
</evidence>
<dbReference type="Pfam" id="PF01457">
    <property type="entry name" value="Peptidase_M8"/>
    <property type="match status" value="1"/>
</dbReference>
<dbReference type="GO" id="GO:0005737">
    <property type="term" value="C:cytoplasm"/>
    <property type="evidence" value="ECO:0007669"/>
    <property type="project" value="TreeGrafter"/>
</dbReference>
<feature type="chain" id="PRO_5035969252" description="Leishmanolysin-like peptidase" evidence="10">
    <location>
        <begin position="24"/>
        <end position="782"/>
    </location>
</feature>
<evidence type="ECO:0000313" key="11">
    <source>
        <dbReference type="EMBL" id="KAF7261007.1"/>
    </source>
</evidence>
<dbReference type="GO" id="GO:0016020">
    <property type="term" value="C:membrane"/>
    <property type="evidence" value="ECO:0007669"/>
    <property type="project" value="InterPro"/>
</dbReference>
<dbReference type="EC" id="3.4.24.-" evidence="10"/>
<dbReference type="GO" id="GO:0006508">
    <property type="term" value="P:proteolysis"/>
    <property type="evidence" value="ECO:0007669"/>
    <property type="project" value="UniProtKB-KW"/>
</dbReference>
<dbReference type="Gene3D" id="2.10.55.10">
    <property type="entry name" value="Leishmanolysin domain 3"/>
    <property type="match status" value="1"/>
</dbReference>
<reference evidence="11" key="1">
    <citation type="submission" date="2019-07" db="EMBL/GenBank/DDBJ databases">
        <title>Annotation for the trematode Paragonimus miyazaki's.</title>
        <authorList>
            <person name="Choi Y.-J."/>
        </authorList>
    </citation>
    <scope>NUCLEOTIDE SEQUENCE</scope>
    <source>
        <strain evidence="11">Japan</strain>
    </source>
</reference>
<evidence type="ECO:0000256" key="7">
    <source>
        <dbReference type="ARBA" id="ARBA00039717"/>
    </source>
</evidence>
<evidence type="ECO:0000256" key="4">
    <source>
        <dbReference type="ARBA" id="ARBA00022801"/>
    </source>
</evidence>
<comment type="similarity">
    <text evidence="1 10">Belongs to the peptidase M8 family.</text>
</comment>
<comment type="caution">
    <text evidence="11">The sequence shown here is derived from an EMBL/GenBank/DDBJ whole genome shotgun (WGS) entry which is preliminary data.</text>
</comment>
<evidence type="ECO:0000256" key="10">
    <source>
        <dbReference type="RuleBase" id="RU366077"/>
    </source>
</evidence>
<protein>
    <recommendedName>
        <fullName evidence="7 10">Leishmanolysin-like peptidase</fullName>
        <ecNumber evidence="10">3.4.24.-</ecNumber>
    </recommendedName>
</protein>
<sequence length="782" mass="88289">MVRIKFLCFLVLYMFSRILLTDSTTVCFHSVEDPTSIVTRVLLPAKRRISRQPASLSLHIHVHYDESVIRVREFEDIKKNILNVAVDFWQRALSLRHPRTYSHLILDRPCVGGQTKLQAMNHRPLTVCMNGCPDITTCGPIRIPNDHLNRCRFINNGSYVLSGPQGRGLPDTDFVLYIASLPTNRCETSKVLGYAAHCQTASHTDRPIAGYINFCPNVLRHESSDRVRSLFIAKHELLHALGFSSSLFAMYRDENNQPLTPRDPNTQLPSLGWSQISSNSVYQWSNRVVRTVQRRWLSAYGNLTKLAHIVVTPTVLRVARAFFDCPTLDGVELEDQDEAGVFLTHWEKRLLENELMTATYTNSYRISPITLAMMEDTGWYRANYAMSHDFSWGRGLGCSFAMSSCLEYMLEQKRLHSSIDPFCQQIQPPPDEVDRNGVQVSCTPDGVSYGFCNLIKHSKPLPSEFVYFVRPIVSSFSPTIVELGDGDLTGRQALDTVGGKIALANYCPYYQEIEWERRHDEPAINTHCHAIDNFKEPKFNFKLERFTHDAICVQHGPGWRLSNEQQTYALPVEGAGCYTFRCSLVEGGLVIELAGGMAIPCVVPGSPVRVKACITSQGLAIDGQLICPDCRLLCDPMDCPPLLPEYSRPLIVRPASFSRKAVKTHPNPFQGLYSVNTLPPNVTNETTDIYFRQSSSLYRKTLYSPKQEIRPGKCASHSNAMTSEGFMRISRVMVTFCVIMLRPLTRFQTAAFIEWVIKSIDIGIMEALKTSLDKRVGASEFQ</sequence>
<evidence type="ECO:0000256" key="9">
    <source>
        <dbReference type="PIRSR" id="PIRSR601577-2"/>
    </source>
</evidence>
<keyword evidence="5 9" id="KW-0862">Zinc</keyword>
<evidence type="ECO:0000256" key="3">
    <source>
        <dbReference type="ARBA" id="ARBA00022723"/>
    </source>
</evidence>
<keyword evidence="12" id="KW-1185">Reference proteome</keyword>
<feature type="signal peptide" evidence="10">
    <location>
        <begin position="1"/>
        <end position="23"/>
    </location>
</feature>
<accession>A0A8S9ZBP8</accession>
<evidence type="ECO:0000256" key="6">
    <source>
        <dbReference type="ARBA" id="ARBA00023049"/>
    </source>
</evidence>
<evidence type="ECO:0000256" key="1">
    <source>
        <dbReference type="ARBA" id="ARBA00005860"/>
    </source>
</evidence>
<feature type="binding site" evidence="9">
    <location>
        <position position="239"/>
    </location>
    <ligand>
        <name>Zn(2+)</name>
        <dbReference type="ChEBI" id="CHEBI:29105"/>
        <note>catalytic</note>
    </ligand>
</feature>
<evidence type="ECO:0000313" key="12">
    <source>
        <dbReference type="Proteomes" id="UP000822476"/>
    </source>
</evidence>
<name>A0A8S9ZBP8_9TREM</name>
<dbReference type="OrthoDB" id="527990at2759"/>
<dbReference type="Proteomes" id="UP000822476">
    <property type="component" value="Unassembled WGS sequence"/>
</dbReference>
<dbReference type="EMBL" id="JTDE01000528">
    <property type="protein sequence ID" value="KAF7261007.1"/>
    <property type="molecule type" value="Genomic_DNA"/>
</dbReference>
<dbReference type="InterPro" id="IPR001577">
    <property type="entry name" value="Peptidase_M8"/>
</dbReference>
<feature type="binding site" evidence="9">
    <location>
        <position position="235"/>
    </location>
    <ligand>
        <name>Zn(2+)</name>
        <dbReference type="ChEBI" id="CHEBI:29105"/>
        <note>catalytic</note>
    </ligand>
</feature>
<proteinExistence type="inferred from homology"/>
<dbReference type="GO" id="GO:0004222">
    <property type="term" value="F:metalloendopeptidase activity"/>
    <property type="evidence" value="ECO:0007669"/>
    <property type="project" value="UniProtKB-UniRule"/>
</dbReference>
<comment type="cofactor">
    <cofactor evidence="9 10">
        <name>Zn(2+)</name>
        <dbReference type="ChEBI" id="CHEBI:29105"/>
    </cofactor>
    <text evidence="9 10">Binds 1 zinc ion per subunit.</text>
</comment>
<gene>
    <name evidence="11" type="ORF">EG68_01677</name>
</gene>
<dbReference type="AlphaFoldDB" id="A0A8S9ZBP8"/>
<keyword evidence="3 9" id="KW-0479">Metal-binding</keyword>
<dbReference type="GO" id="GO:0046872">
    <property type="term" value="F:metal ion binding"/>
    <property type="evidence" value="ECO:0007669"/>
    <property type="project" value="UniProtKB-KW"/>
</dbReference>